<evidence type="ECO:0000256" key="10">
    <source>
        <dbReference type="ARBA" id="ARBA00022692"/>
    </source>
</evidence>
<evidence type="ECO:0000256" key="16">
    <source>
        <dbReference type="ARBA" id="ARBA00023002"/>
    </source>
</evidence>
<feature type="transmembrane region" description="Helical" evidence="32">
    <location>
        <begin position="398"/>
        <end position="415"/>
    </location>
</feature>
<evidence type="ECO:0000256" key="12">
    <source>
        <dbReference type="ARBA" id="ARBA00022824"/>
    </source>
</evidence>
<keyword evidence="12" id="KW-0256">Endoplasmic reticulum</keyword>
<feature type="transmembrane region" description="Helical" evidence="32">
    <location>
        <begin position="306"/>
        <end position="326"/>
    </location>
</feature>
<evidence type="ECO:0000313" key="35">
    <source>
        <dbReference type="Proteomes" id="UP000887568"/>
    </source>
</evidence>
<evidence type="ECO:0000256" key="25">
    <source>
        <dbReference type="ARBA" id="ARBA00031227"/>
    </source>
</evidence>
<keyword evidence="18" id="KW-0443">Lipid metabolism</keyword>
<dbReference type="Pfam" id="PF09465">
    <property type="entry name" value="LBR_tudor"/>
    <property type="match status" value="1"/>
</dbReference>
<feature type="compositionally biased region" description="Low complexity" evidence="31">
    <location>
        <begin position="78"/>
        <end position="129"/>
    </location>
</feature>
<evidence type="ECO:0000256" key="15">
    <source>
        <dbReference type="ARBA" id="ARBA00022989"/>
    </source>
</evidence>
<sequence>MPVSHKYDVGEKVMVKWPGSALWYPAKVLAIQGEEYKVKFEEGTEDEVTADYIRTVGSFRRRSSSKSPSRRRSRSRSPARSPSRQRVSRSPSRKSVAQKQQQQQQQQTSSKTATKSTTSTSTVVTQSKSMPKPDLTPTRTPSKRILTSRSTTEVHSYTTRSSTKSGQQILEPMVEVKTGRVPKTNSYEFGGPIGAFFIMVSLPLFIYYLYFTCSKTLCKLQLLPACTHDWRDYYDRDAYLIFLGWMVLQVFLFMLPVGSVVKGLPLRTGQRLEYRLNGFFAFIVSLILFGGLVYKKYPVTVVYDKFLPLLTAAMIFSLLLSVFLYVKARKASGHALAPSGNSGNIVYDFFMGHELNPRIGSFDFKFFCELRPGLIGWVLLDLAFVVKVWTDFPENPPWPLLLLTFFQLLYVADSLLYEHAILSTMDIIHDGFGFMLVFGDLVWVPFTYTLQARYLADNPSRSTMPNYCLIPILILGLIGYYIFRASNSQKSAFRENPYSSKFAASNILITASKKRLLMSGWWGWVRHPNYLGDLMMALAWSLCCGFSSIVPYFYPIYLLILLVHREMRDSAHCKQKYGTVWAKYCENVPYRIFPRVY</sequence>
<feature type="transmembrane region" description="Helical" evidence="32">
    <location>
        <begin position="276"/>
        <end position="294"/>
    </location>
</feature>
<keyword evidence="16" id="KW-0560">Oxidoreductase</keyword>
<evidence type="ECO:0000256" key="28">
    <source>
        <dbReference type="ARBA" id="ARBA00048712"/>
    </source>
</evidence>
<dbReference type="EnsemblMetazoa" id="XM_038191074.1">
    <property type="protein sequence ID" value="XP_038047002.1"/>
    <property type="gene ID" value="LOC119721175"/>
</dbReference>
<evidence type="ECO:0000256" key="8">
    <source>
        <dbReference type="ARBA" id="ARBA00022490"/>
    </source>
</evidence>
<keyword evidence="11" id="KW-0153">Cholesterol metabolism</keyword>
<dbReference type="GO" id="GO:0050613">
    <property type="term" value="F:Delta14-sterol reductase activity"/>
    <property type="evidence" value="ECO:0007669"/>
    <property type="project" value="UniProtKB-EC"/>
</dbReference>
<dbReference type="GO" id="GO:0005789">
    <property type="term" value="C:endoplasmic reticulum membrane"/>
    <property type="evidence" value="ECO:0007669"/>
    <property type="project" value="UniProtKB-SubCell"/>
</dbReference>
<evidence type="ECO:0000256" key="17">
    <source>
        <dbReference type="ARBA" id="ARBA00023011"/>
    </source>
</evidence>
<evidence type="ECO:0000256" key="23">
    <source>
        <dbReference type="ARBA" id="ARBA00030165"/>
    </source>
</evidence>
<keyword evidence="35" id="KW-1185">Reference proteome</keyword>
<comment type="pathway">
    <text evidence="4">Steroid biosynthesis; cholesterol biosynthesis.</text>
</comment>
<evidence type="ECO:0000256" key="22">
    <source>
        <dbReference type="ARBA" id="ARBA00029624"/>
    </source>
</evidence>
<dbReference type="GO" id="GO:0005637">
    <property type="term" value="C:nuclear inner membrane"/>
    <property type="evidence" value="ECO:0007669"/>
    <property type="project" value="TreeGrafter"/>
</dbReference>
<dbReference type="InterPro" id="IPR019023">
    <property type="entry name" value="Lamin-B_rcpt_of_tudor"/>
</dbReference>
<evidence type="ECO:0000256" key="4">
    <source>
        <dbReference type="ARBA" id="ARBA00004770"/>
    </source>
</evidence>
<feature type="transmembrane region" description="Helical" evidence="32">
    <location>
        <begin position="464"/>
        <end position="483"/>
    </location>
</feature>
<evidence type="ECO:0000256" key="9">
    <source>
        <dbReference type="ARBA" id="ARBA00022516"/>
    </source>
</evidence>
<feature type="transmembrane region" description="Helical" evidence="32">
    <location>
        <begin position="427"/>
        <end position="444"/>
    </location>
</feature>
<dbReference type="Pfam" id="PF01222">
    <property type="entry name" value="ERG4_ERG24"/>
    <property type="match status" value="1"/>
</dbReference>
<dbReference type="RefSeq" id="XP_038047002.1">
    <property type="nucleotide sequence ID" value="XM_038191074.1"/>
</dbReference>
<keyword evidence="9" id="KW-0444">Lipid biosynthesis</keyword>
<keyword evidence="10 32" id="KW-0812">Transmembrane</keyword>
<dbReference type="PANTHER" id="PTHR21257:SF52">
    <property type="entry name" value="DELTA(14)-STEROL REDUCTASE TM7SF2"/>
    <property type="match status" value="1"/>
</dbReference>
<dbReference type="OrthoDB" id="5326588at2759"/>
<dbReference type="PROSITE" id="PS01018">
    <property type="entry name" value="STEROL_REDUCT_2"/>
    <property type="match status" value="1"/>
</dbReference>
<evidence type="ECO:0000313" key="34">
    <source>
        <dbReference type="EnsemblMetazoa" id="XP_038047002.1"/>
    </source>
</evidence>
<comment type="subcellular location">
    <subcellularLocation>
        <location evidence="2">Cytoplasm</location>
    </subcellularLocation>
    <subcellularLocation>
        <location evidence="3">Endoplasmic reticulum membrane</location>
    </subcellularLocation>
    <subcellularLocation>
        <location evidence="1">Membrane</location>
        <topology evidence="1">Multi-pass membrane protein</topology>
    </subcellularLocation>
</comment>
<evidence type="ECO:0000256" key="24">
    <source>
        <dbReference type="ARBA" id="ARBA00030798"/>
    </source>
</evidence>
<dbReference type="Gene3D" id="2.30.30.140">
    <property type="match status" value="1"/>
</dbReference>
<protein>
    <recommendedName>
        <fullName evidence="30">Delta(14)-sterol reductase</fullName>
        <ecNumber evidence="6">1.3.1.70</ecNumber>
    </recommendedName>
    <alternativeName>
        <fullName evidence="26">3-beta-hydroxysterol Delta (14)-reductase</fullName>
    </alternativeName>
    <alternativeName>
        <fullName evidence="23">C-14 sterol reductase</fullName>
    </alternativeName>
    <alternativeName>
        <fullName evidence="7">Delta(14)-sterol reductase LBR</fullName>
    </alternativeName>
    <alternativeName>
        <fullName evidence="22">Integral nuclear envelope inner membrane protein</fullName>
    </alternativeName>
    <alternativeName>
        <fullName evidence="24">Lamin-B receptor</fullName>
    </alternativeName>
    <alternativeName>
        <fullName evidence="25">Sterol C14-reductase</fullName>
    </alternativeName>
</protein>
<feature type="domain" description="Tudor" evidence="33">
    <location>
        <begin position="5"/>
        <end position="61"/>
    </location>
</feature>
<dbReference type="FunFam" id="1.20.120.1630:FF:000011">
    <property type="entry name" value="Delta(14)-sterol reductase"/>
    <property type="match status" value="1"/>
</dbReference>
<feature type="transmembrane region" description="Helical" evidence="32">
    <location>
        <begin position="537"/>
        <end position="562"/>
    </location>
</feature>
<dbReference type="AlphaFoldDB" id="A0A913Z5K0"/>
<keyword evidence="8" id="KW-0963">Cytoplasm</keyword>
<keyword evidence="19 32" id="KW-0472">Membrane</keyword>
<evidence type="ECO:0000256" key="6">
    <source>
        <dbReference type="ARBA" id="ARBA00012413"/>
    </source>
</evidence>
<evidence type="ECO:0000256" key="13">
    <source>
        <dbReference type="ARBA" id="ARBA00022857"/>
    </source>
</evidence>
<proteinExistence type="inferred from homology"/>
<evidence type="ECO:0000256" key="19">
    <source>
        <dbReference type="ARBA" id="ARBA00023136"/>
    </source>
</evidence>
<evidence type="ECO:0000256" key="18">
    <source>
        <dbReference type="ARBA" id="ARBA00023098"/>
    </source>
</evidence>
<evidence type="ECO:0000256" key="5">
    <source>
        <dbReference type="ARBA" id="ARBA00005402"/>
    </source>
</evidence>
<evidence type="ECO:0000256" key="11">
    <source>
        <dbReference type="ARBA" id="ARBA00022778"/>
    </source>
</evidence>
<accession>A0A913Z5K0</accession>
<feature type="transmembrane region" description="Helical" evidence="32">
    <location>
        <begin position="189"/>
        <end position="210"/>
    </location>
</feature>
<keyword evidence="14" id="KW-0752">Steroid biosynthesis</keyword>
<dbReference type="InterPro" id="IPR002999">
    <property type="entry name" value="Tudor"/>
</dbReference>
<dbReference type="OMA" id="QYHERAS"/>
<feature type="compositionally biased region" description="Basic residues" evidence="31">
    <location>
        <begin position="59"/>
        <end position="77"/>
    </location>
</feature>
<evidence type="ECO:0000256" key="30">
    <source>
        <dbReference type="ARBA" id="ARBA00069705"/>
    </source>
</evidence>
<evidence type="ECO:0000256" key="2">
    <source>
        <dbReference type="ARBA" id="ARBA00004496"/>
    </source>
</evidence>
<evidence type="ECO:0000259" key="33">
    <source>
        <dbReference type="SMART" id="SM00333"/>
    </source>
</evidence>
<keyword evidence="20" id="KW-1207">Sterol metabolism</keyword>
<dbReference type="PROSITE" id="PS01017">
    <property type="entry name" value="STEROL_REDUCT_1"/>
    <property type="match status" value="1"/>
</dbReference>
<feature type="transmembrane region" description="Helical" evidence="32">
    <location>
        <begin position="374"/>
        <end position="392"/>
    </location>
</feature>
<evidence type="ECO:0000256" key="32">
    <source>
        <dbReference type="SAM" id="Phobius"/>
    </source>
</evidence>
<keyword evidence="13" id="KW-0521">NADP</keyword>
<organism evidence="34 35">
    <name type="scientific">Patiria miniata</name>
    <name type="common">Bat star</name>
    <name type="synonym">Asterina miniata</name>
    <dbReference type="NCBI Taxonomy" id="46514"/>
    <lineage>
        <taxon>Eukaryota</taxon>
        <taxon>Metazoa</taxon>
        <taxon>Echinodermata</taxon>
        <taxon>Eleutherozoa</taxon>
        <taxon>Asterozoa</taxon>
        <taxon>Asteroidea</taxon>
        <taxon>Valvatacea</taxon>
        <taxon>Valvatida</taxon>
        <taxon>Asterinidae</taxon>
        <taxon>Patiria</taxon>
    </lineage>
</organism>
<feature type="region of interest" description="Disordered" evidence="31">
    <location>
        <begin position="59"/>
        <end position="142"/>
    </location>
</feature>
<evidence type="ECO:0000256" key="14">
    <source>
        <dbReference type="ARBA" id="ARBA00022955"/>
    </source>
</evidence>
<evidence type="ECO:0000256" key="1">
    <source>
        <dbReference type="ARBA" id="ARBA00004141"/>
    </source>
</evidence>
<evidence type="ECO:0000256" key="3">
    <source>
        <dbReference type="ARBA" id="ARBA00004586"/>
    </source>
</evidence>
<keyword evidence="17" id="KW-0756">Sterol biosynthesis</keyword>
<dbReference type="EC" id="1.3.1.70" evidence="6"/>
<comment type="similarity">
    <text evidence="5">Belongs to the ERG4/ERG24 family.</text>
</comment>
<feature type="transmembrane region" description="Helical" evidence="32">
    <location>
        <begin position="239"/>
        <end position="264"/>
    </location>
</feature>
<dbReference type="PANTHER" id="PTHR21257">
    <property type="entry name" value="DELTA(14)-STEROL REDUCTASE"/>
    <property type="match status" value="1"/>
</dbReference>
<comment type="catalytic activity">
    <reaction evidence="28">
        <text>5alpha-cholest-8,14-dien-3beta-ol + NADPH + H(+) = 5alpha-cholest-8-en-3beta-ol + NADP(+)</text>
        <dbReference type="Rhea" id="RHEA:46456"/>
        <dbReference type="ChEBI" id="CHEBI:15378"/>
        <dbReference type="ChEBI" id="CHEBI:16608"/>
        <dbReference type="ChEBI" id="CHEBI:57783"/>
        <dbReference type="ChEBI" id="CHEBI:58349"/>
        <dbReference type="ChEBI" id="CHEBI:86131"/>
    </reaction>
</comment>
<dbReference type="InterPro" id="IPR018083">
    <property type="entry name" value="Sterol_reductase_CS"/>
</dbReference>
<keyword evidence="21" id="KW-0753">Steroid metabolism</keyword>
<evidence type="ECO:0000256" key="7">
    <source>
        <dbReference type="ARBA" id="ARBA00017801"/>
    </source>
</evidence>
<comment type="catalytic activity">
    <reaction evidence="27">
        <text>4,4-dimethyl-8,14-cholestadien-3beta-ol + NADPH + H(+) = 4,4-dimethyl-5alpha-cholest-8-en-3beta-ol + NADP(+)</text>
        <dbReference type="Rhea" id="RHEA:46812"/>
        <dbReference type="ChEBI" id="CHEBI:15378"/>
        <dbReference type="ChEBI" id="CHEBI:57783"/>
        <dbReference type="ChEBI" id="CHEBI:58349"/>
        <dbReference type="ChEBI" id="CHEBI:78904"/>
        <dbReference type="ChEBI" id="CHEBI:87044"/>
    </reaction>
</comment>
<dbReference type="InterPro" id="IPR001171">
    <property type="entry name" value="ERG24_DHCR-like"/>
</dbReference>
<dbReference type="GO" id="GO:0006695">
    <property type="term" value="P:cholesterol biosynthetic process"/>
    <property type="evidence" value="ECO:0007669"/>
    <property type="project" value="UniProtKB-KW"/>
</dbReference>
<dbReference type="SMART" id="SM00333">
    <property type="entry name" value="TUDOR"/>
    <property type="match status" value="1"/>
</dbReference>
<evidence type="ECO:0000256" key="21">
    <source>
        <dbReference type="ARBA" id="ARBA00023221"/>
    </source>
</evidence>
<reference evidence="34" key="1">
    <citation type="submission" date="2022-11" db="UniProtKB">
        <authorList>
            <consortium name="EnsemblMetazoa"/>
        </authorList>
    </citation>
    <scope>IDENTIFICATION</scope>
</reference>
<name>A0A913Z5K0_PATMI</name>
<keyword evidence="11" id="KW-0152">Cholesterol biosynthesis</keyword>
<dbReference type="Proteomes" id="UP000887568">
    <property type="component" value="Unplaced"/>
</dbReference>
<dbReference type="SUPFAM" id="SSF63748">
    <property type="entry name" value="Tudor/PWWP/MBT"/>
    <property type="match status" value="1"/>
</dbReference>
<evidence type="ECO:0000256" key="31">
    <source>
        <dbReference type="SAM" id="MobiDB-lite"/>
    </source>
</evidence>
<dbReference type="GeneID" id="119721175"/>
<evidence type="ECO:0000256" key="20">
    <source>
        <dbReference type="ARBA" id="ARBA00023166"/>
    </source>
</evidence>
<dbReference type="Gene3D" id="1.20.120.1630">
    <property type="match status" value="1"/>
</dbReference>
<comment type="catalytic activity">
    <reaction evidence="29">
        <text>4,4-dimethyl-5alpha-cholesta-8,24-dien-3beta-ol + NADP(+) = 4,4-dimethyl-5alpha-cholesta-8,14,24-trien-3beta-ol + NADPH + H(+)</text>
        <dbReference type="Rhea" id="RHEA:18561"/>
        <dbReference type="ChEBI" id="CHEBI:15378"/>
        <dbReference type="ChEBI" id="CHEBI:17813"/>
        <dbReference type="ChEBI" id="CHEBI:18364"/>
        <dbReference type="ChEBI" id="CHEBI:57783"/>
        <dbReference type="ChEBI" id="CHEBI:58349"/>
        <dbReference type="EC" id="1.3.1.70"/>
    </reaction>
</comment>
<evidence type="ECO:0000256" key="26">
    <source>
        <dbReference type="ARBA" id="ARBA00032210"/>
    </source>
</evidence>
<keyword evidence="15 32" id="KW-1133">Transmembrane helix</keyword>
<evidence type="ECO:0000256" key="29">
    <source>
        <dbReference type="ARBA" id="ARBA00049367"/>
    </source>
</evidence>
<evidence type="ECO:0000256" key="27">
    <source>
        <dbReference type="ARBA" id="ARBA00048100"/>
    </source>
</evidence>